<evidence type="ECO:0000313" key="4">
    <source>
        <dbReference type="EMBL" id="PKY72652.1"/>
    </source>
</evidence>
<dbReference type="InterPro" id="IPR004474">
    <property type="entry name" value="LytR_CpsA_psr"/>
</dbReference>
<comment type="similarity">
    <text evidence="1">Belongs to the LytR/CpsA/Psr (LCP) family.</text>
</comment>
<gene>
    <name evidence="4" type="ORF">CYJ19_03125</name>
</gene>
<name>A0A2I1INI0_9ACTO</name>
<keyword evidence="5" id="KW-1185">Reference proteome</keyword>
<dbReference type="GeneID" id="35867555"/>
<evidence type="ECO:0000256" key="1">
    <source>
        <dbReference type="ARBA" id="ARBA00006068"/>
    </source>
</evidence>
<dbReference type="PANTHER" id="PTHR33392:SF6">
    <property type="entry name" value="POLYISOPRENYL-TEICHOIC ACID--PEPTIDOGLYCAN TEICHOIC ACID TRANSFERASE TAGU"/>
    <property type="match status" value="1"/>
</dbReference>
<dbReference type="PANTHER" id="PTHR33392">
    <property type="entry name" value="POLYISOPRENYL-TEICHOIC ACID--PEPTIDOGLYCAN TEICHOIC ACID TRANSFERASE TAGU"/>
    <property type="match status" value="1"/>
</dbReference>
<feature type="domain" description="Cell envelope-related transcriptional attenuator" evidence="3">
    <location>
        <begin position="89"/>
        <end position="217"/>
    </location>
</feature>
<keyword evidence="2" id="KW-0812">Transmembrane</keyword>
<dbReference type="InterPro" id="IPR050922">
    <property type="entry name" value="LytR/CpsA/Psr_CW_biosynth"/>
</dbReference>
<sequence>MAGSHSTPTKSSHRVLKTLAVIALVIVLLCAGVLWWLSSSVTGNISRVKVKAPTISKPAAADATNFLVLGSDVRLDASNRSSWARGGARTDAMMLVQFSRKHNAVTVMSIPRDAWVDIPGHGKAKINAAFAYGGPSLAIETVQDLTGVPIDHFAIVNFETFSALTDALGSVEIETTRGPQQMNGTQALAFVRERKSLPGGDFDRVKRQQAWMRAIMAGIFSEDVLSSPSKTLNLIQTASQDMTLDEGLGTSELLSLAKDARHVRPKDVTFITAPYTGTDTSADGQSIVNLDYEVLQPLAKAWAEDNLPQYLQGAGAGIPQLSKRVN</sequence>
<dbReference type="RefSeq" id="WP_024331129.1">
    <property type="nucleotide sequence ID" value="NZ_JASOXK010000002.1"/>
</dbReference>
<evidence type="ECO:0000259" key="3">
    <source>
        <dbReference type="Pfam" id="PF03816"/>
    </source>
</evidence>
<dbReference type="STRING" id="33007.HMPREF3198_01601"/>
<feature type="transmembrane region" description="Helical" evidence="2">
    <location>
        <begin position="15"/>
        <end position="37"/>
    </location>
</feature>
<protein>
    <submittedName>
        <fullName evidence="4">LytR family transcriptional regulator</fullName>
    </submittedName>
</protein>
<dbReference type="EMBL" id="PKKO01000002">
    <property type="protein sequence ID" value="PKY72652.1"/>
    <property type="molecule type" value="Genomic_DNA"/>
</dbReference>
<comment type="caution">
    <text evidence="4">The sequence shown here is derived from an EMBL/GenBank/DDBJ whole genome shotgun (WGS) entry which is preliminary data.</text>
</comment>
<dbReference type="Proteomes" id="UP000235122">
    <property type="component" value="Unassembled WGS sequence"/>
</dbReference>
<accession>A0A2I1INI0</accession>
<evidence type="ECO:0000313" key="5">
    <source>
        <dbReference type="Proteomes" id="UP000235122"/>
    </source>
</evidence>
<keyword evidence="2" id="KW-1133">Transmembrane helix</keyword>
<proteinExistence type="inferred from homology"/>
<dbReference type="AlphaFoldDB" id="A0A2I1INI0"/>
<reference evidence="4 5" key="1">
    <citation type="submission" date="2017-12" db="EMBL/GenBank/DDBJ databases">
        <title>Phylogenetic diversity of female urinary microbiome.</title>
        <authorList>
            <person name="Thomas-White K."/>
            <person name="Wolfe A.J."/>
        </authorList>
    </citation>
    <scope>NUCLEOTIDE SEQUENCE [LARGE SCALE GENOMIC DNA]</scope>
    <source>
        <strain evidence="4 5">UMB0402</strain>
    </source>
</reference>
<evidence type="ECO:0000256" key="2">
    <source>
        <dbReference type="SAM" id="Phobius"/>
    </source>
</evidence>
<organism evidence="4 5">
    <name type="scientific">Winkia neuii</name>
    <dbReference type="NCBI Taxonomy" id="33007"/>
    <lineage>
        <taxon>Bacteria</taxon>
        <taxon>Bacillati</taxon>
        <taxon>Actinomycetota</taxon>
        <taxon>Actinomycetes</taxon>
        <taxon>Actinomycetales</taxon>
        <taxon>Actinomycetaceae</taxon>
        <taxon>Winkia</taxon>
    </lineage>
</organism>
<keyword evidence="2" id="KW-0472">Membrane</keyword>
<dbReference type="Gene3D" id="3.40.630.190">
    <property type="entry name" value="LCP protein"/>
    <property type="match status" value="1"/>
</dbReference>
<dbReference type="NCBIfam" id="TIGR00350">
    <property type="entry name" value="lytR_cpsA_psr"/>
    <property type="match status" value="1"/>
</dbReference>
<dbReference type="Pfam" id="PF03816">
    <property type="entry name" value="LytR_cpsA_psr"/>
    <property type="match status" value="1"/>
</dbReference>